<name>A0A914HAX2_GLORO</name>
<feature type="domain" description="BPTI/Kunitz inhibitor" evidence="3">
    <location>
        <begin position="688"/>
        <end position="738"/>
    </location>
</feature>
<feature type="domain" description="BPTI/Kunitz inhibitor" evidence="3">
    <location>
        <begin position="133"/>
        <end position="183"/>
    </location>
</feature>
<dbReference type="PANTHER" id="PTHR46339">
    <property type="entry name" value="PROTEIN CBG15282-RELATED"/>
    <property type="match status" value="1"/>
</dbReference>
<dbReference type="CDD" id="cd00109">
    <property type="entry name" value="Kunitz-type"/>
    <property type="match status" value="2"/>
</dbReference>
<dbReference type="InterPro" id="IPR002223">
    <property type="entry name" value="Kunitz_BPTI"/>
</dbReference>
<dbReference type="Pfam" id="PF00014">
    <property type="entry name" value="Kunitz_BPTI"/>
    <property type="match status" value="7"/>
</dbReference>
<dbReference type="InterPro" id="IPR053014">
    <property type="entry name" value="Cuticle_assoc_divergent"/>
</dbReference>
<feature type="domain" description="BPTI/Kunitz inhibitor" evidence="3">
    <location>
        <begin position="374"/>
        <end position="424"/>
    </location>
</feature>
<dbReference type="GO" id="GO:0004867">
    <property type="term" value="F:serine-type endopeptidase inhibitor activity"/>
    <property type="evidence" value="ECO:0007669"/>
    <property type="project" value="InterPro"/>
</dbReference>
<evidence type="ECO:0000256" key="2">
    <source>
        <dbReference type="SAM" id="SignalP"/>
    </source>
</evidence>
<protein>
    <submittedName>
        <fullName evidence="5">BPTI/Kunitz inhibitor domain-containing protein</fullName>
    </submittedName>
</protein>
<dbReference type="Pfam" id="PF14625">
    <property type="entry name" value="Lustrin_cystein"/>
    <property type="match status" value="3"/>
</dbReference>
<dbReference type="WBParaSite" id="Gr19_v10_g14904.t1">
    <property type="protein sequence ID" value="Gr19_v10_g14904.t1"/>
    <property type="gene ID" value="Gr19_v10_g14904"/>
</dbReference>
<dbReference type="SUPFAM" id="SSF57362">
    <property type="entry name" value="BPTI-like"/>
    <property type="match status" value="7"/>
</dbReference>
<dbReference type="InterPro" id="IPR028150">
    <property type="entry name" value="Lustrin_cystein"/>
</dbReference>
<feature type="signal peptide" evidence="2">
    <location>
        <begin position="1"/>
        <end position="27"/>
    </location>
</feature>
<dbReference type="InterPro" id="IPR036880">
    <property type="entry name" value="Kunitz_BPTI_sf"/>
</dbReference>
<dbReference type="AlphaFoldDB" id="A0A914HAX2"/>
<feature type="domain" description="BPTI/Kunitz inhibitor" evidence="3">
    <location>
        <begin position="848"/>
        <end position="898"/>
    </location>
</feature>
<reference evidence="5" key="1">
    <citation type="submission" date="2022-11" db="UniProtKB">
        <authorList>
            <consortium name="WormBaseParasite"/>
        </authorList>
    </citation>
    <scope>IDENTIFICATION</scope>
</reference>
<dbReference type="InterPro" id="IPR020901">
    <property type="entry name" value="Prtase_inh_Kunz-CS"/>
</dbReference>
<organism evidence="4 5">
    <name type="scientific">Globodera rostochiensis</name>
    <name type="common">Golden nematode worm</name>
    <name type="synonym">Heterodera rostochiensis</name>
    <dbReference type="NCBI Taxonomy" id="31243"/>
    <lineage>
        <taxon>Eukaryota</taxon>
        <taxon>Metazoa</taxon>
        <taxon>Ecdysozoa</taxon>
        <taxon>Nematoda</taxon>
        <taxon>Chromadorea</taxon>
        <taxon>Rhabditida</taxon>
        <taxon>Tylenchina</taxon>
        <taxon>Tylenchomorpha</taxon>
        <taxon>Tylenchoidea</taxon>
        <taxon>Heteroderidae</taxon>
        <taxon>Heteroderinae</taxon>
        <taxon>Globodera</taxon>
    </lineage>
</organism>
<feature type="domain" description="BPTI/Kunitz inhibitor" evidence="3">
    <location>
        <begin position="481"/>
        <end position="531"/>
    </location>
</feature>
<proteinExistence type="predicted"/>
<evidence type="ECO:0000313" key="4">
    <source>
        <dbReference type="Proteomes" id="UP000887572"/>
    </source>
</evidence>
<dbReference type="CDD" id="cd22593">
    <property type="entry name" value="Kunitz_conkunitzin"/>
    <property type="match status" value="5"/>
</dbReference>
<dbReference type="Proteomes" id="UP000887572">
    <property type="component" value="Unplaced"/>
</dbReference>
<keyword evidence="2" id="KW-0732">Signal</keyword>
<feature type="region of interest" description="Disordered" evidence="1">
    <location>
        <begin position="258"/>
        <end position="307"/>
    </location>
</feature>
<evidence type="ECO:0000313" key="5">
    <source>
        <dbReference type="WBParaSite" id="Gr19_v10_g14904.t1"/>
    </source>
</evidence>
<evidence type="ECO:0000256" key="1">
    <source>
        <dbReference type="SAM" id="MobiDB-lite"/>
    </source>
</evidence>
<dbReference type="PRINTS" id="PR00759">
    <property type="entry name" value="BASICPTASE"/>
</dbReference>
<feature type="chain" id="PRO_5037939335" evidence="2">
    <location>
        <begin position="28"/>
        <end position="903"/>
    </location>
</feature>
<dbReference type="PROSITE" id="PS50279">
    <property type="entry name" value="BPTI_KUNITZ_2"/>
    <property type="match status" value="7"/>
</dbReference>
<dbReference type="PANTHER" id="PTHR46339:SF1">
    <property type="entry name" value="BPTI_KUNITZ INHIBITOR DOMAIN-CONTAINING PROTEIN"/>
    <property type="match status" value="1"/>
</dbReference>
<feature type="domain" description="BPTI/Kunitz inhibitor" evidence="3">
    <location>
        <begin position="582"/>
        <end position="632"/>
    </location>
</feature>
<feature type="domain" description="BPTI/Kunitz inhibitor" evidence="3">
    <location>
        <begin position="793"/>
        <end position="843"/>
    </location>
</feature>
<dbReference type="SMART" id="SM00131">
    <property type="entry name" value="KU"/>
    <property type="match status" value="7"/>
</dbReference>
<dbReference type="Gene3D" id="4.10.410.10">
    <property type="entry name" value="Pancreatic trypsin inhibitor Kunitz domain"/>
    <property type="match status" value="7"/>
</dbReference>
<dbReference type="InterPro" id="IPR006150">
    <property type="entry name" value="Cys_repeat_1"/>
</dbReference>
<evidence type="ECO:0000259" key="3">
    <source>
        <dbReference type="PROSITE" id="PS50279"/>
    </source>
</evidence>
<dbReference type="PROSITE" id="PS00280">
    <property type="entry name" value="BPTI_KUNITZ_1"/>
    <property type="match status" value="2"/>
</dbReference>
<sequence length="903" mass="98268">MLFTVRNLPFVFMLFVSITSLLLNAHAQIADENGPPSSPMASSAEGNTLLAALKRVFMSTPPAELFKNLSRITFYRHVPPQTQVINLPIGTDEDDSSSLNTAPTASTLNFSRAAQMMFHSFLPNQNAQFSPICSQPQQVGNGPYRIPRWFFNTGQLRCELFYWSGCCGNANNFQSMEQCERACRGIHSQISASSTSQLALSSPKPQNSSPLNTLVYVPVSLTLSMPRSAVHVQQQQGRPQLRRVQAAASSSLRSASLALTSADEELSPPEFPVRDADVEQQNEQTTTTTASGAAMRPMNGTHPPRPRTGMANRFSAFGETPMLNPCAYGAGQFTLCKPTTTATAHSCSGQQFCHVGDSPITTVCCNKPAAIDVCQQPLNVGVGPSNLVRWFFFSPTAQCQSFMYKGLQGNENNFLSRLDCEQSCHAANPCAVGTPYRDQHQGQFGYCSATQQNVCTAGYYCHVGGDPGTSLCCPIMAGDPCTQPVNAGVGYYKLQRWFWDSASMECKLFIYCGQKGNQNNFISKAECEQHCQPNPCRLQVDMPLQQCVPEPGACDGRPDMYCHVGANPGTTVCCPSEPIDPCLQPVEAGVGHDQLERFAFDVQSQQCSPFTYRGLKGNRNNFLSQEQCEMACSPNPCPSGNPFVGADGRIQSCAVSTSMSTCPNGFWCHIGANSATTVCCPDANPNPCQLPMSTGEGPFRLERFYFDLVSKTCKSFIYKGLKGNQNNFHNLRSCQLSCLPLDNPCIGQPAKSASGQVFFCSASNRDICPVNFWCHLGAVPETTVCCPGATNPCSVPLSPGTGNAGLARWYYNADERQCVSFQYNGKRGNQNNFLTPDECRGACPAQLCLLSVDRGSCSGRQTRYAFDRQKSQCVPFEYSGCGGNLNNFLTMQECQQICGSVRI</sequence>
<accession>A0A914HAX2</accession>
<dbReference type="SMART" id="SM00289">
    <property type="entry name" value="WR1"/>
    <property type="match status" value="3"/>
</dbReference>
<keyword evidence="4" id="KW-1185">Reference proteome</keyword>